<dbReference type="InterPro" id="IPR036812">
    <property type="entry name" value="NAD(P)_OxRdtase_dom_sf"/>
</dbReference>
<dbReference type="Gene3D" id="3.20.20.100">
    <property type="entry name" value="NADP-dependent oxidoreductase domain"/>
    <property type="match status" value="1"/>
</dbReference>
<reference evidence="3 4" key="1">
    <citation type="submission" date="2024-03" db="EMBL/GenBank/DDBJ databases">
        <authorList>
            <person name="Brejova B."/>
        </authorList>
    </citation>
    <scope>NUCLEOTIDE SEQUENCE [LARGE SCALE GENOMIC DNA]</scope>
    <source>
        <strain evidence="3 4">CBS 14171</strain>
    </source>
</reference>
<protein>
    <recommendedName>
        <fullName evidence="2">NADP-dependent oxidoreductase domain-containing protein</fullName>
    </recommendedName>
</protein>
<dbReference type="SUPFAM" id="SSF51430">
    <property type="entry name" value="NAD(P)-linked oxidoreductase"/>
    <property type="match status" value="1"/>
</dbReference>
<gene>
    <name evidence="3" type="ORF">LODBEIA_P39470</name>
</gene>
<evidence type="ECO:0000313" key="4">
    <source>
        <dbReference type="Proteomes" id="UP001497383"/>
    </source>
</evidence>
<proteinExistence type="predicted"/>
<feature type="domain" description="NADP-dependent oxidoreductase" evidence="2">
    <location>
        <begin position="72"/>
        <end position="164"/>
    </location>
</feature>
<evidence type="ECO:0000313" key="3">
    <source>
        <dbReference type="EMBL" id="CAK9439847.1"/>
    </source>
</evidence>
<dbReference type="RefSeq" id="XP_066830885.1">
    <property type="nucleotide sequence ID" value="XM_066974113.1"/>
</dbReference>
<name>A0ABP0ZPW0_9ASCO</name>
<evidence type="ECO:0000256" key="1">
    <source>
        <dbReference type="ARBA" id="ARBA00023002"/>
    </source>
</evidence>
<evidence type="ECO:0000259" key="2">
    <source>
        <dbReference type="Pfam" id="PF00248"/>
    </source>
</evidence>
<dbReference type="GeneID" id="92209143"/>
<keyword evidence="1" id="KW-0560">Oxidoreductase</keyword>
<dbReference type="InterPro" id="IPR023210">
    <property type="entry name" value="NADP_OxRdtase_dom"/>
</dbReference>
<keyword evidence="4" id="KW-1185">Reference proteome</keyword>
<dbReference type="Proteomes" id="UP001497383">
    <property type="component" value="Chromosome 5"/>
</dbReference>
<organism evidence="3 4">
    <name type="scientific">Lodderomyces beijingensis</name>
    <dbReference type="NCBI Taxonomy" id="1775926"/>
    <lineage>
        <taxon>Eukaryota</taxon>
        <taxon>Fungi</taxon>
        <taxon>Dikarya</taxon>
        <taxon>Ascomycota</taxon>
        <taxon>Saccharomycotina</taxon>
        <taxon>Pichiomycetes</taxon>
        <taxon>Debaryomycetaceae</taxon>
        <taxon>Candida/Lodderomyces clade</taxon>
        <taxon>Lodderomyces</taxon>
    </lineage>
</organism>
<sequence length="185" mass="20908">MSKPIGIPGKFGYGTSLLSGSPTSPSTQDAIELLNFITTNSRFATKLLNDAELYVENADTFIQTLQEQQDFRTRLDKFQPETFKHNLKALRALYDFAHNEKNTSLESLALSWILKISGQSNFRGVEHVTRILPIPSGSTQKRVEDNLESTVELTDNDLVAMEKIFKQHPITGLRYNKQLEGTLFQ</sequence>
<accession>A0ABP0ZPW0</accession>
<dbReference type="Pfam" id="PF00248">
    <property type="entry name" value="Aldo_ket_red"/>
    <property type="match status" value="1"/>
</dbReference>
<dbReference type="EMBL" id="OZ022409">
    <property type="protein sequence ID" value="CAK9439847.1"/>
    <property type="molecule type" value="Genomic_DNA"/>
</dbReference>